<keyword evidence="2" id="KW-1185">Reference proteome</keyword>
<accession>A0A5B7H0E0</accession>
<name>A0A5B7H0E0_PORTR</name>
<sequence>MDKRTFKDQEELMFKGHHKKFHVTSMCMRTGNHQPSWPTIPQILSVLSTVFTCVSSRFFLPFFCARFFVASFSTSP</sequence>
<gene>
    <name evidence="1" type="ORF">E2C01_057403</name>
</gene>
<evidence type="ECO:0000313" key="1">
    <source>
        <dbReference type="EMBL" id="MPC63306.1"/>
    </source>
</evidence>
<comment type="caution">
    <text evidence="1">The sequence shown here is derived from an EMBL/GenBank/DDBJ whole genome shotgun (WGS) entry which is preliminary data.</text>
</comment>
<evidence type="ECO:0000313" key="2">
    <source>
        <dbReference type="Proteomes" id="UP000324222"/>
    </source>
</evidence>
<dbReference type="EMBL" id="VSRR010020644">
    <property type="protein sequence ID" value="MPC63306.1"/>
    <property type="molecule type" value="Genomic_DNA"/>
</dbReference>
<protein>
    <submittedName>
        <fullName evidence="1">Uncharacterized protein</fullName>
    </submittedName>
</protein>
<dbReference type="Proteomes" id="UP000324222">
    <property type="component" value="Unassembled WGS sequence"/>
</dbReference>
<reference evidence="1 2" key="1">
    <citation type="submission" date="2019-05" db="EMBL/GenBank/DDBJ databases">
        <title>Another draft genome of Portunus trituberculatus and its Hox gene families provides insights of decapod evolution.</title>
        <authorList>
            <person name="Jeong J.-H."/>
            <person name="Song I."/>
            <person name="Kim S."/>
            <person name="Choi T."/>
            <person name="Kim D."/>
            <person name="Ryu S."/>
            <person name="Kim W."/>
        </authorList>
    </citation>
    <scope>NUCLEOTIDE SEQUENCE [LARGE SCALE GENOMIC DNA]</scope>
    <source>
        <tissue evidence="1">Muscle</tissue>
    </source>
</reference>
<organism evidence="1 2">
    <name type="scientific">Portunus trituberculatus</name>
    <name type="common">Swimming crab</name>
    <name type="synonym">Neptunus trituberculatus</name>
    <dbReference type="NCBI Taxonomy" id="210409"/>
    <lineage>
        <taxon>Eukaryota</taxon>
        <taxon>Metazoa</taxon>
        <taxon>Ecdysozoa</taxon>
        <taxon>Arthropoda</taxon>
        <taxon>Crustacea</taxon>
        <taxon>Multicrustacea</taxon>
        <taxon>Malacostraca</taxon>
        <taxon>Eumalacostraca</taxon>
        <taxon>Eucarida</taxon>
        <taxon>Decapoda</taxon>
        <taxon>Pleocyemata</taxon>
        <taxon>Brachyura</taxon>
        <taxon>Eubrachyura</taxon>
        <taxon>Portunoidea</taxon>
        <taxon>Portunidae</taxon>
        <taxon>Portuninae</taxon>
        <taxon>Portunus</taxon>
    </lineage>
</organism>
<proteinExistence type="predicted"/>
<dbReference type="AlphaFoldDB" id="A0A5B7H0E0"/>